<feature type="region of interest" description="Disordered" evidence="1">
    <location>
        <begin position="485"/>
        <end position="608"/>
    </location>
</feature>
<dbReference type="Pfam" id="PF24707">
    <property type="entry name" value="Swc3"/>
    <property type="match status" value="1"/>
</dbReference>
<feature type="region of interest" description="Disordered" evidence="1">
    <location>
        <begin position="204"/>
        <end position="226"/>
    </location>
</feature>
<dbReference type="GO" id="GO:0000812">
    <property type="term" value="C:Swr1 complex"/>
    <property type="evidence" value="ECO:0007669"/>
    <property type="project" value="InterPro"/>
</dbReference>
<dbReference type="InterPro" id="IPR037651">
    <property type="entry name" value="Swc3"/>
</dbReference>
<sequence>MAQAIEVVTGEKRKAGRPLKTETPIAKKPRLSTSISTSIPPQISTTTHSPSLDTPTAAKRFKATSLPSRITDKQPLPTVPRPQSPTLSDTDYQSIARSAVLAASLARSQARWTHEGIFERYWTKPETGKNARPPPPNNPELKSMKLKGECRIRIEPHILECQMYVGDVPKVPPPPKQSYGVSQGGSNTHVRPYQAQPQVGYGVGQQYHGQNLGGPTSQQLQGRTLPPLNSAASRTLATPLPIPGQERKSGPDPVISKLATRASSDPELKLLMKEVATGNATQDQLKVFQGHIDELQSQIRSEKAAQQTVEAAKAEATTAASTAADDVIQYDGTPDTHPPAPQAVKYATPPNYATPAQPWRSPPPAQAPIILAFTTPGATEDRFLFPQNSILERLSPHHYLASFVVTKRGSQSVDSSLGLNAGTLYWQPITLMLEVKVGLEELPGYVQKWVKPAEEVRRGMVEIMGRCERAPGGVLAMRLPVVGGGDGMEERGEVSKEGTPAVSSVGGKEEGAKAKPRSTIKYVKRASTGQSSKEAASTKTAAKAAPGAKEDSVDNGKVPAPEVKTETPAGNSKPATVISIDGANDETPTTGTGRPRRNTRKSVRISDD</sequence>
<evidence type="ECO:0000259" key="2">
    <source>
        <dbReference type="Pfam" id="PF24707"/>
    </source>
</evidence>
<name>A0AAN7YN38_9PEZI</name>
<protein>
    <recommendedName>
        <fullName evidence="2">SWR1-complex protein 3 domain-containing protein</fullName>
    </recommendedName>
</protein>
<accession>A0AAN7YN38</accession>
<dbReference type="PANTHER" id="PTHR28108:SF1">
    <property type="entry name" value="SWR1-COMPLEX PROTEIN 3"/>
    <property type="match status" value="1"/>
</dbReference>
<feature type="region of interest" description="Disordered" evidence="1">
    <location>
        <begin position="234"/>
        <end position="253"/>
    </location>
</feature>
<feature type="region of interest" description="Disordered" evidence="1">
    <location>
        <begin position="1"/>
        <end position="89"/>
    </location>
</feature>
<feature type="compositionally biased region" description="Low complexity" evidence="1">
    <location>
        <begin position="32"/>
        <end position="51"/>
    </location>
</feature>
<feature type="compositionally biased region" description="Basic residues" evidence="1">
    <location>
        <begin position="514"/>
        <end position="524"/>
    </location>
</feature>
<feature type="compositionally biased region" description="Polar residues" evidence="1">
    <location>
        <begin position="213"/>
        <end position="222"/>
    </location>
</feature>
<reference evidence="3" key="1">
    <citation type="submission" date="2023-08" db="EMBL/GenBank/DDBJ databases">
        <title>Black Yeasts Isolated from many extreme environments.</title>
        <authorList>
            <person name="Coleine C."/>
            <person name="Stajich J.E."/>
            <person name="Selbmann L."/>
        </authorList>
    </citation>
    <scope>NUCLEOTIDE SEQUENCE</scope>
    <source>
        <strain evidence="3">CCFEE 5401</strain>
    </source>
</reference>
<dbReference type="Proteomes" id="UP001310890">
    <property type="component" value="Unassembled WGS sequence"/>
</dbReference>
<dbReference type="EMBL" id="JAVRRL010000051">
    <property type="protein sequence ID" value="KAK5110259.1"/>
    <property type="molecule type" value="Genomic_DNA"/>
</dbReference>
<comment type="caution">
    <text evidence="3">The sequence shown here is derived from an EMBL/GenBank/DDBJ whole genome shotgun (WGS) entry which is preliminary data.</text>
</comment>
<proteinExistence type="predicted"/>
<organism evidence="3 4">
    <name type="scientific">Meristemomyces frigidus</name>
    <dbReference type="NCBI Taxonomy" id="1508187"/>
    <lineage>
        <taxon>Eukaryota</taxon>
        <taxon>Fungi</taxon>
        <taxon>Dikarya</taxon>
        <taxon>Ascomycota</taxon>
        <taxon>Pezizomycotina</taxon>
        <taxon>Dothideomycetes</taxon>
        <taxon>Dothideomycetidae</taxon>
        <taxon>Mycosphaerellales</taxon>
        <taxon>Teratosphaeriaceae</taxon>
        <taxon>Meristemomyces</taxon>
    </lineage>
</organism>
<evidence type="ECO:0000313" key="4">
    <source>
        <dbReference type="Proteomes" id="UP001310890"/>
    </source>
</evidence>
<feature type="domain" description="SWR1-complex protein 3" evidence="2">
    <location>
        <begin position="69"/>
        <end position="165"/>
    </location>
</feature>
<feature type="region of interest" description="Disordered" evidence="1">
    <location>
        <begin position="172"/>
        <end position="192"/>
    </location>
</feature>
<feature type="compositionally biased region" description="Polar residues" evidence="1">
    <location>
        <begin position="179"/>
        <end position="189"/>
    </location>
</feature>
<evidence type="ECO:0000256" key="1">
    <source>
        <dbReference type="SAM" id="MobiDB-lite"/>
    </source>
</evidence>
<feature type="compositionally biased region" description="Low complexity" evidence="1">
    <location>
        <begin position="531"/>
        <end position="547"/>
    </location>
</feature>
<dbReference type="AlphaFoldDB" id="A0AAN7YN38"/>
<dbReference type="InterPro" id="IPR057558">
    <property type="entry name" value="Swc3_dom"/>
</dbReference>
<gene>
    <name evidence="3" type="ORF">LTR62_006112</name>
</gene>
<evidence type="ECO:0000313" key="3">
    <source>
        <dbReference type="EMBL" id="KAK5110259.1"/>
    </source>
</evidence>
<feature type="compositionally biased region" description="Basic residues" evidence="1">
    <location>
        <begin position="594"/>
        <end position="608"/>
    </location>
</feature>
<dbReference type="PANTHER" id="PTHR28108">
    <property type="entry name" value="SWR1-COMPLEX PROTEIN 3"/>
    <property type="match status" value="1"/>
</dbReference>
<dbReference type="GO" id="GO:0140849">
    <property type="term" value="F:ATP-dependent H2AZ histone chaperone activity"/>
    <property type="evidence" value="ECO:0007669"/>
    <property type="project" value="InterPro"/>
</dbReference>